<protein>
    <submittedName>
        <fullName evidence="1">Uncharacterized protein</fullName>
    </submittedName>
</protein>
<gene>
    <name evidence="1" type="ORF">LCGC14_1860270</name>
</gene>
<comment type="caution">
    <text evidence="1">The sequence shown here is derived from an EMBL/GenBank/DDBJ whole genome shotgun (WGS) entry which is preliminary data.</text>
</comment>
<organism evidence="1">
    <name type="scientific">marine sediment metagenome</name>
    <dbReference type="NCBI Taxonomy" id="412755"/>
    <lineage>
        <taxon>unclassified sequences</taxon>
        <taxon>metagenomes</taxon>
        <taxon>ecological metagenomes</taxon>
    </lineage>
</organism>
<sequence>MLRRWWNRWLVRLGLVHSDWYRGTFDESTGWHTAYRMRRYRHKDSTSNDWVETHRWHDTDDEVGEVNNDWWTTT</sequence>
<dbReference type="AlphaFoldDB" id="A0A0F9J6T9"/>
<accession>A0A0F9J6T9</accession>
<dbReference type="EMBL" id="LAZR01018814">
    <property type="protein sequence ID" value="KKL94882.1"/>
    <property type="molecule type" value="Genomic_DNA"/>
</dbReference>
<name>A0A0F9J6T9_9ZZZZ</name>
<reference evidence="1" key="1">
    <citation type="journal article" date="2015" name="Nature">
        <title>Complex archaea that bridge the gap between prokaryotes and eukaryotes.</title>
        <authorList>
            <person name="Spang A."/>
            <person name="Saw J.H."/>
            <person name="Jorgensen S.L."/>
            <person name="Zaremba-Niedzwiedzka K."/>
            <person name="Martijn J."/>
            <person name="Lind A.E."/>
            <person name="van Eijk R."/>
            <person name="Schleper C."/>
            <person name="Guy L."/>
            <person name="Ettema T.J."/>
        </authorList>
    </citation>
    <scope>NUCLEOTIDE SEQUENCE</scope>
</reference>
<proteinExistence type="predicted"/>
<evidence type="ECO:0000313" key="1">
    <source>
        <dbReference type="EMBL" id="KKL94882.1"/>
    </source>
</evidence>